<comment type="cofactor">
    <cofactor evidence="1">
        <name>thiamine diphosphate</name>
        <dbReference type="ChEBI" id="CHEBI:58937"/>
    </cofactor>
</comment>
<dbReference type="SUPFAM" id="SSF52518">
    <property type="entry name" value="Thiamin diphosphate-binding fold (THDP-binding)"/>
    <property type="match status" value="1"/>
</dbReference>
<dbReference type="InterPro" id="IPR029061">
    <property type="entry name" value="THDP-binding"/>
</dbReference>
<dbReference type="KEGG" id="erl:AOC36_08270"/>
<dbReference type="SMART" id="SM00861">
    <property type="entry name" value="Transket_pyr"/>
    <property type="match status" value="1"/>
</dbReference>
<dbReference type="Gene3D" id="3.40.50.920">
    <property type="match status" value="1"/>
</dbReference>
<dbReference type="EMBL" id="CP013213">
    <property type="protein sequence ID" value="AMC93980.1"/>
    <property type="molecule type" value="Genomic_DNA"/>
</dbReference>
<dbReference type="Pfam" id="PF02779">
    <property type="entry name" value="Transket_pyr"/>
    <property type="match status" value="1"/>
</dbReference>
<proteinExistence type="inferred from homology"/>
<protein>
    <submittedName>
        <fullName evidence="5">Transketolase</fullName>
    </submittedName>
</protein>
<dbReference type="CDD" id="cd07033">
    <property type="entry name" value="TPP_PYR_DXS_TK_like"/>
    <property type="match status" value="1"/>
</dbReference>
<organism evidence="5 6">
    <name type="scientific">Erysipelothrix larvae</name>
    <dbReference type="NCBI Taxonomy" id="1514105"/>
    <lineage>
        <taxon>Bacteria</taxon>
        <taxon>Bacillati</taxon>
        <taxon>Bacillota</taxon>
        <taxon>Erysipelotrichia</taxon>
        <taxon>Erysipelotrichales</taxon>
        <taxon>Erysipelotrichaceae</taxon>
        <taxon>Erysipelothrix</taxon>
    </lineage>
</organism>
<reference evidence="5 6" key="1">
    <citation type="submission" date="2015-10" db="EMBL/GenBank/DDBJ databases">
        <title>Erysipelothrix larvae sp. LV19 isolated from the larval gut of the rhinoceros beetle, Trypoxylus dichotomus.</title>
        <authorList>
            <person name="Lim S."/>
            <person name="Kim B.-C."/>
        </authorList>
    </citation>
    <scope>NUCLEOTIDE SEQUENCE [LARGE SCALE GENOMIC DNA]</scope>
    <source>
        <strain evidence="5 6">LV19</strain>
    </source>
</reference>
<dbReference type="STRING" id="1514105.AOC36_08270"/>
<dbReference type="InterPro" id="IPR005475">
    <property type="entry name" value="Transketolase-like_Pyr-bd"/>
</dbReference>
<comment type="similarity">
    <text evidence="2">Belongs to the transketolase family.</text>
</comment>
<dbReference type="FunFam" id="3.40.50.970:FF:000129">
    <property type="entry name" value="Transketolase"/>
    <property type="match status" value="1"/>
</dbReference>
<dbReference type="AlphaFoldDB" id="A0A0X8H0Y8"/>
<evidence type="ECO:0000313" key="6">
    <source>
        <dbReference type="Proteomes" id="UP000063781"/>
    </source>
</evidence>
<evidence type="ECO:0000313" key="5">
    <source>
        <dbReference type="EMBL" id="AMC93980.1"/>
    </source>
</evidence>
<dbReference type="SUPFAM" id="SSF52922">
    <property type="entry name" value="TK C-terminal domain-like"/>
    <property type="match status" value="1"/>
</dbReference>
<dbReference type="RefSeq" id="WP_067633273.1">
    <property type="nucleotide sequence ID" value="NZ_CP013213.1"/>
</dbReference>
<dbReference type="PANTHER" id="PTHR43825:SF1">
    <property type="entry name" value="TRANSKETOLASE-LIKE PYRIMIDINE-BINDING DOMAIN-CONTAINING PROTEIN"/>
    <property type="match status" value="1"/>
</dbReference>
<sequence>MPIIAKPIRNEVKEMREEFCDTLISLAEKDKNVVLLDADLMSAMGTKPFQGLFPKRTFDCGIQEANMVGVAAGLSSVGFIPFVHTFGPFMSRRVADQVFVSAAYAKLNVKLIGSDPGITAQANGGTHMPFEDMGIMRCIPEVTVVEPADLESLKIILPQLHDNYGVSYMRLVRKTCTKIYENADDLVLGKASLIQDGTDVTLIASGFCVSQAIQAAKKLTEEGISVRILDMFTWKPIDEEAIVKAAQETGAIVTCENHNITTGLGAAVSEIVVKNFPVPMELIGVQDRFGQVGTLDFLAKEYHIDSQSIYESAIKVIKRKEAKYGIN</sequence>
<feature type="domain" description="Transketolase-like pyrimidine-binding" evidence="4">
    <location>
        <begin position="13"/>
        <end position="179"/>
    </location>
</feature>
<name>A0A0X8H0Y8_9FIRM</name>
<dbReference type="Proteomes" id="UP000063781">
    <property type="component" value="Chromosome"/>
</dbReference>
<dbReference type="PANTHER" id="PTHR43825">
    <property type="entry name" value="PYRUVATE DEHYDROGENASE E1 COMPONENT"/>
    <property type="match status" value="1"/>
</dbReference>
<evidence type="ECO:0000256" key="1">
    <source>
        <dbReference type="ARBA" id="ARBA00001964"/>
    </source>
</evidence>
<accession>A0A0X8H0Y8</accession>
<evidence type="ECO:0000259" key="4">
    <source>
        <dbReference type="SMART" id="SM00861"/>
    </source>
</evidence>
<dbReference type="OrthoDB" id="8732661at2"/>
<gene>
    <name evidence="5" type="ORF">AOC36_08270</name>
</gene>
<keyword evidence="6" id="KW-1185">Reference proteome</keyword>
<evidence type="ECO:0000256" key="2">
    <source>
        <dbReference type="ARBA" id="ARBA00007131"/>
    </source>
</evidence>
<dbReference type="InterPro" id="IPR033248">
    <property type="entry name" value="Transketolase_C"/>
</dbReference>
<dbReference type="InterPro" id="IPR051157">
    <property type="entry name" value="PDH/Transketolase"/>
</dbReference>
<dbReference type="Gene3D" id="3.40.50.970">
    <property type="match status" value="1"/>
</dbReference>
<dbReference type="InterPro" id="IPR009014">
    <property type="entry name" value="Transketo_C/PFOR_II"/>
</dbReference>
<evidence type="ECO:0000256" key="3">
    <source>
        <dbReference type="ARBA" id="ARBA00023052"/>
    </source>
</evidence>
<dbReference type="Pfam" id="PF02780">
    <property type="entry name" value="Transketolase_C"/>
    <property type="match status" value="1"/>
</dbReference>
<keyword evidence="3" id="KW-0786">Thiamine pyrophosphate</keyword>